<accession>F1L0A0</accession>
<evidence type="ECO:0000256" key="2">
    <source>
        <dbReference type="SAM" id="MobiDB-lite"/>
    </source>
</evidence>
<dbReference type="PANTHER" id="PTHR23151:SF90">
    <property type="entry name" value="DIHYDROLIPOYLLYSINE-RESIDUE ACETYLTRANSFERASE COMPONENT OF PYRUVATE DEHYDROGENASE COMPLEX, MITOCHONDRIAL-RELATED"/>
    <property type="match status" value="1"/>
</dbReference>
<dbReference type="Pfam" id="PF02817">
    <property type="entry name" value="E3_binding"/>
    <property type="match status" value="1"/>
</dbReference>
<dbReference type="InterPro" id="IPR045257">
    <property type="entry name" value="E2/Pdx1"/>
</dbReference>
<dbReference type="InterPro" id="IPR036625">
    <property type="entry name" value="E3-bd_dom_sf"/>
</dbReference>
<feature type="compositionally biased region" description="Low complexity" evidence="2">
    <location>
        <begin position="87"/>
        <end position="104"/>
    </location>
</feature>
<proteinExistence type="evidence at transcript level"/>
<reference evidence="5" key="1">
    <citation type="journal article" date="2011" name="Genome Res.">
        <title>Deep small RNA sequencing from the nematode Ascaris reveals conservation, functional diversification, and novel developmental profiles.</title>
        <authorList>
            <person name="Wang J."/>
            <person name="Czech B."/>
            <person name="Crunk A."/>
            <person name="Wallace A."/>
            <person name="Mitreva M."/>
            <person name="Hannon G.J."/>
            <person name="Davis R.E."/>
        </authorList>
    </citation>
    <scope>NUCLEOTIDE SEQUENCE</scope>
</reference>
<dbReference type="AlphaFoldDB" id="F1L0A0"/>
<feature type="domain" description="Peripheral subunit-binding (PSBD)" evidence="4">
    <location>
        <begin position="32"/>
        <end position="64"/>
    </location>
</feature>
<evidence type="ECO:0000256" key="1">
    <source>
        <dbReference type="ARBA" id="ARBA00007317"/>
    </source>
</evidence>
<keyword evidence="5" id="KW-0808">Transferase</keyword>
<organism evidence="5">
    <name type="scientific">Ascaris suum</name>
    <name type="common">Pig roundworm</name>
    <name type="synonym">Ascaris lumbricoides</name>
    <dbReference type="NCBI Taxonomy" id="6253"/>
    <lineage>
        <taxon>Eukaryota</taxon>
        <taxon>Metazoa</taxon>
        <taxon>Ecdysozoa</taxon>
        <taxon>Nematoda</taxon>
        <taxon>Chromadorea</taxon>
        <taxon>Rhabditida</taxon>
        <taxon>Spirurina</taxon>
        <taxon>Ascaridomorpha</taxon>
        <taxon>Ascaridoidea</taxon>
        <taxon>Ascarididae</taxon>
        <taxon>Ascaris</taxon>
    </lineage>
</organism>
<comment type="similarity">
    <text evidence="1">Belongs to the 2-oxoacid dehydrogenase family.</text>
</comment>
<dbReference type="Gene3D" id="3.30.559.10">
    <property type="entry name" value="Chloramphenicol acetyltransferase-like domain"/>
    <property type="match status" value="1"/>
</dbReference>
<dbReference type="GO" id="GO:0045254">
    <property type="term" value="C:pyruvate dehydrogenase complex"/>
    <property type="evidence" value="ECO:0007669"/>
    <property type="project" value="InterPro"/>
</dbReference>
<feature type="region of interest" description="Disordered" evidence="2">
    <location>
        <begin position="75"/>
        <end position="142"/>
    </location>
</feature>
<dbReference type="InterPro" id="IPR023213">
    <property type="entry name" value="CAT-like_dom_sf"/>
</dbReference>
<evidence type="ECO:0000313" key="5">
    <source>
        <dbReference type="EMBL" id="ADY43554.1"/>
    </source>
</evidence>
<protein>
    <submittedName>
        <fullName evidence="5">Dihydrolipoyllysine-residue acetyltransferase component of pyruvate dehydrogenase complex</fullName>
    </submittedName>
</protein>
<sequence length="372" mass="39339">MSCGSASAALLPVARQLRCASTATSSGHSILGPAVRSLLIQYDISQKDLKPTGPKGNLLKTDVLHFIDAGKLKPAPPKAVAPPPTPSVSAPPTSAPAVSAAPKAAPTPPAPKAKPAQAAPAAPAAPAEPQLISKRRPPRYTDIPLTNMRSVIARRLCESKQGIPHTYAIQKIDSDNVNKLRAKLKKEGISVSINDFIIKACACALRAVPELNVKWMKDHAEALPNVDISVAVATPAGLITPIVFKADTLGVSQIGAKVRELAKKARANKLTLEEFQGGTFTVSNLGMYGSISHFTAIINPPQAAIMAIGGGIDELETDLSSTNRFQVTLCFDGRAITVPDAHRFLEHFAMTFKEPDLMVADTKAFADFSQLL</sequence>
<dbReference type="GO" id="GO:0004742">
    <property type="term" value="F:dihydrolipoyllysine-residue acetyltransferase activity"/>
    <property type="evidence" value="ECO:0007669"/>
    <property type="project" value="TreeGrafter"/>
</dbReference>
<dbReference type="InterPro" id="IPR004167">
    <property type="entry name" value="PSBD"/>
</dbReference>
<dbReference type="SUPFAM" id="SSF52777">
    <property type="entry name" value="CoA-dependent acyltransferases"/>
    <property type="match status" value="1"/>
</dbReference>
<dbReference type="Gene3D" id="4.10.320.10">
    <property type="entry name" value="E3-binding domain"/>
    <property type="match status" value="1"/>
</dbReference>
<dbReference type="Pfam" id="PF00198">
    <property type="entry name" value="2-oxoacid_dh"/>
    <property type="match status" value="1"/>
</dbReference>
<feature type="compositionally biased region" description="Pro residues" evidence="2">
    <location>
        <begin position="75"/>
        <end position="86"/>
    </location>
</feature>
<dbReference type="InterPro" id="IPR001078">
    <property type="entry name" value="2-oxoacid_DH_actylTfrase"/>
</dbReference>
<feature type="compositionally biased region" description="Low complexity" evidence="2">
    <location>
        <begin position="113"/>
        <end position="127"/>
    </location>
</feature>
<dbReference type="GO" id="GO:0006086">
    <property type="term" value="P:pyruvate decarboxylation to acetyl-CoA"/>
    <property type="evidence" value="ECO:0007669"/>
    <property type="project" value="InterPro"/>
</dbReference>
<name>F1L0A0_ASCSU</name>
<evidence type="ECO:0000259" key="4">
    <source>
        <dbReference type="Pfam" id="PF02817"/>
    </source>
</evidence>
<keyword evidence="5" id="KW-0670">Pyruvate</keyword>
<feature type="domain" description="2-oxoacid dehydrogenase acyltransferase catalytic" evidence="3">
    <location>
        <begin position="139"/>
        <end position="359"/>
    </location>
</feature>
<evidence type="ECO:0000259" key="3">
    <source>
        <dbReference type="Pfam" id="PF00198"/>
    </source>
</evidence>
<dbReference type="EMBL" id="JI168963">
    <property type="protein sequence ID" value="ADY43554.1"/>
    <property type="molecule type" value="mRNA"/>
</dbReference>
<dbReference type="SUPFAM" id="SSF47005">
    <property type="entry name" value="Peripheral subunit-binding domain of 2-oxo acid dehydrogenase complex"/>
    <property type="match status" value="1"/>
</dbReference>
<dbReference type="PANTHER" id="PTHR23151">
    <property type="entry name" value="DIHYDROLIPOAMIDE ACETYL/SUCCINYL-TRANSFERASE-RELATED"/>
    <property type="match status" value="1"/>
</dbReference>